<proteinExistence type="inferred from homology"/>
<keyword evidence="7" id="KW-0804">Transcription</keyword>
<evidence type="ECO:0000256" key="5">
    <source>
        <dbReference type="ARBA" id="ARBA00023015"/>
    </source>
</evidence>
<keyword evidence="10" id="KW-1185">Reference proteome</keyword>
<comment type="similarity">
    <text evidence="2">Belongs to the DtxR/MntR family.</text>
</comment>
<dbReference type="SMART" id="SM00899">
    <property type="entry name" value="FeoA"/>
    <property type="match status" value="1"/>
</dbReference>
<dbReference type="GO" id="GO:0046914">
    <property type="term" value="F:transition metal ion binding"/>
    <property type="evidence" value="ECO:0007669"/>
    <property type="project" value="InterPro"/>
</dbReference>
<dbReference type="STRING" id="360412.LARV_03835"/>
<dbReference type="SUPFAM" id="SSF47979">
    <property type="entry name" value="Iron-dependent repressor protein, dimerization domain"/>
    <property type="match status" value="1"/>
</dbReference>
<dbReference type="GO" id="GO:0005737">
    <property type="term" value="C:cytoplasm"/>
    <property type="evidence" value="ECO:0007669"/>
    <property type="project" value="UniProtKB-SubCell"/>
</dbReference>
<evidence type="ECO:0000256" key="6">
    <source>
        <dbReference type="ARBA" id="ARBA00023125"/>
    </source>
</evidence>
<sequence length="230" mass="25568">MIKSDTPVQQKRPTPTIEDYLAVIYVLERDGGEVIAARLADALEVSAPTVTVTVKRMERDGWIGAEPGKAIRLTPKGLEAARSVIRRHMLTEWMLARMLKVPWSRVHAEADQIEHTISDQIETQLRSNLDDPQVCPHGNPLPGYEYVAEGWIALTEVPGGTRVTIRRIHEIIEDDPDLLEYLETNGIVPGARAEVTEILPFNQTLTVKVGEHPVALGLAVARYIFVEPAT</sequence>
<dbReference type="InterPro" id="IPR022687">
    <property type="entry name" value="HTH_DTXR"/>
</dbReference>
<evidence type="ECO:0000313" key="10">
    <source>
        <dbReference type="Proteomes" id="UP000055060"/>
    </source>
</evidence>
<dbReference type="InterPro" id="IPR050536">
    <property type="entry name" value="DtxR_MntR_Metal-Reg"/>
</dbReference>
<reference evidence="9" key="1">
    <citation type="submission" date="2015-07" db="EMBL/GenBank/DDBJ databases">
        <title>Draft Genome Sequences of Anaerolinea thermolimosa IMO-1, Bellilinea caldifistulae GOMI-1, Leptolinea tardivitalis YMTK-2, Levilinea saccharolytica KIBI-1,Longilinea arvoryzae KOME-1, Previously Described as Members of the Anaerolineaceae (Chloroflexi).</title>
        <authorList>
            <person name="Sekiguchi Y."/>
            <person name="Ohashi A."/>
            <person name="Matsuura N."/>
            <person name="Tourlousse M.D."/>
        </authorList>
    </citation>
    <scope>NUCLEOTIDE SEQUENCE [LARGE SCALE GENOMIC DNA]</scope>
    <source>
        <strain evidence="9">KOME-1</strain>
    </source>
</reference>
<dbReference type="GO" id="GO:0046983">
    <property type="term" value="F:protein dimerization activity"/>
    <property type="evidence" value="ECO:0007669"/>
    <property type="project" value="InterPro"/>
</dbReference>
<keyword evidence="5" id="KW-0805">Transcription regulation</keyword>
<protein>
    <submittedName>
        <fullName evidence="9">Iron (Metal) dependent repressor, DtxR family</fullName>
    </submittedName>
</protein>
<dbReference type="RefSeq" id="WP_075075426.1">
    <property type="nucleotide sequence ID" value="NZ_DF967973.1"/>
</dbReference>
<name>A0A0K8MXR0_9CHLR</name>
<dbReference type="InterPro" id="IPR036421">
    <property type="entry name" value="Fe_dep_repressor_sf"/>
</dbReference>
<evidence type="ECO:0000256" key="1">
    <source>
        <dbReference type="ARBA" id="ARBA00004496"/>
    </source>
</evidence>
<evidence type="ECO:0000256" key="2">
    <source>
        <dbReference type="ARBA" id="ARBA00007871"/>
    </source>
</evidence>
<dbReference type="Proteomes" id="UP000055060">
    <property type="component" value="Unassembled WGS sequence"/>
</dbReference>
<keyword evidence="4" id="KW-0408">Iron</keyword>
<gene>
    <name evidence="9" type="ORF">LARV_03835</name>
</gene>
<dbReference type="InterPro" id="IPR008988">
    <property type="entry name" value="Transcriptional_repressor_C"/>
</dbReference>
<dbReference type="Pfam" id="PF02742">
    <property type="entry name" value="Fe_dep_repr_C"/>
    <property type="match status" value="1"/>
</dbReference>
<dbReference type="PANTHER" id="PTHR33238:SF10">
    <property type="entry name" value="IRON-DEPENDENT REPRESSOR IDER"/>
    <property type="match status" value="1"/>
</dbReference>
<dbReference type="OrthoDB" id="9791355at2"/>
<evidence type="ECO:0000313" key="9">
    <source>
        <dbReference type="EMBL" id="GAP16039.1"/>
    </source>
</evidence>
<keyword evidence="6" id="KW-0238">DNA-binding</keyword>
<comment type="subcellular location">
    <subcellularLocation>
        <location evidence="1">Cytoplasm</location>
    </subcellularLocation>
</comment>
<comment type="subunit">
    <text evidence="3">Homodimer.</text>
</comment>
<dbReference type="InterPro" id="IPR022689">
    <property type="entry name" value="Iron_dep_repressor"/>
</dbReference>
<accession>A0A0K8MXR0</accession>
<dbReference type="Gene3D" id="2.30.30.90">
    <property type="match status" value="1"/>
</dbReference>
<dbReference type="GO" id="GO:0003677">
    <property type="term" value="F:DNA binding"/>
    <property type="evidence" value="ECO:0007669"/>
    <property type="project" value="UniProtKB-KW"/>
</dbReference>
<evidence type="ECO:0000256" key="3">
    <source>
        <dbReference type="ARBA" id="ARBA00011738"/>
    </source>
</evidence>
<dbReference type="PANTHER" id="PTHR33238">
    <property type="entry name" value="IRON (METAL) DEPENDENT REPRESSOR, DTXR FAMILY"/>
    <property type="match status" value="1"/>
</dbReference>
<dbReference type="GO" id="GO:0045892">
    <property type="term" value="P:negative regulation of DNA-templated transcription"/>
    <property type="evidence" value="ECO:0007669"/>
    <property type="project" value="TreeGrafter"/>
</dbReference>
<evidence type="ECO:0000256" key="4">
    <source>
        <dbReference type="ARBA" id="ARBA00023004"/>
    </source>
</evidence>
<dbReference type="Pfam" id="PF04023">
    <property type="entry name" value="FeoA"/>
    <property type="match status" value="1"/>
</dbReference>
<dbReference type="Pfam" id="PF01325">
    <property type="entry name" value="Fe_dep_repress"/>
    <property type="match status" value="1"/>
</dbReference>
<dbReference type="InterPro" id="IPR036388">
    <property type="entry name" value="WH-like_DNA-bd_sf"/>
</dbReference>
<evidence type="ECO:0000259" key="8">
    <source>
        <dbReference type="PROSITE" id="PS50944"/>
    </source>
</evidence>
<organism evidence="9">
    <name type="scientific">Longilinea arvoryzae</name>
    <dbReference type="NCBI Taxonomy" id="360412"/>
    <lineage>
        <taxon>Bacteria</taxon>
        <taxon>Bacillati</taxon>
        <taxon>Chloroflexota</taxon>
        <taxon>Anaerolineae</taxon>
        <taxon>Anaerolineales</taxon>
        <taxon>Anaerolineaceae</taxon>
        <taxon>Longilinea</taxon>
    </lineage>
</organism>
<dbReference type="EMBL" id="DF967973">
    <property type="protein sequence ID" value="GAP16039.1"/>
    <property type="molecule type" value="Genomic_DNA"/>
</dbReference>
<dbReference type="PROSITE" id="PS50944">
    <property type="entry name" value="HTH_DTXR"/>
    <property type="match status" value="1"/>
</dbReference>
<dbReference type="InterPro" id="IPR007167">
    <property type="entry name" value="Fe-transptr_FeoA-like"/>
</dbReference>
<dbReference type="SUPFAM" id="SSF46785">
    <property type="entry name" value="Winged helix' DNA-binding domain"/>
    <property type="match status" value="1"/>
</dbReference>
<dbReference type="GO" id="GO:0003700">
    <property type="term" value="F:DNA-binding transcription factor activity"/>
    <property type="evidence" value="ECO:0007669"/>
    <property type="project" value="InterPro"/>
</dbReference>
<dbReference type="AlphaFoldDB" id="A0A0K8MXR0"/>
<dbReference type="SUPFAM" id="SSF50037">
    <property type="entry name" value="C-terminal domain of transcriptional repressors"/>
    <property type="match status" value="1"/>
</dbReference>
<dbReference type="Gene3D" id="1.10.10.10">
    <property type="entry name" value="Winged helix-like DNA-binding domain superfamily/Winged helix DNA-binding domain"/>
    <property type="match status" value="1"/>
</dbReference>
<feature type="domain" description="HTH dtxR-type" evidence="8">
    <location>
        <begin position="14"/>
        <end position="74"/>
    </location>
</feature>
<dbReference type="SMART" id="SM00529">
    <property type="entry name" value="HTH_DTXR"/>
    <property type="match status" value="1"/>
</dbReference>
<dbReference type="InterPro" id="IPR001367">
    <property type="entry name" value="Fe_dep_repressor"/>
</dbReference>
<dbReference type="InterPro" id="IPR038157">
    <property type="entry name" value="FeoA_core_dom"/>
</dbReference>
<evidence type="ECO:0000256" key="7">
    <source>
        <dbReference type="ARBA" id="ARBA00023163"/>
    </source>
</evidence>
<dbReference type="InterPro" id="IPR036390">
    <property type="entry name" value="WH_DNA-bd_sf"/>
</dbReference>